<dbReference type="SUPFAM" id="SSF50630">
    <property type="entry name" value="Acid proteases"/>
    <property type="match status" value="1"/>
</dbReference>
<dbReference type="Pfam" id="PF13650">
    <property type="entry name" value="Asp_protease_2"/>
    <property type="match status" value="1"/>
</dbReference>
<dbReference type="GO" id="GO:0004190">
    <property type="term" value="F:aspartic-type endopeptidase activity"/>
    <property type="evidence" value="ECO:0007669"/>
    <property type="project" value="InterPro"/>
</dbReference>
<evidence type="ECO:0000313" key="2">
    <source>
        <dbReference type="Proteomes" id="UP000275719"/>
    </source>
</evidence>
<evidence type="ECO:0000313" key="1">
    <source>
        <dbReference type="EMBL" id="RRJ92233.1"/>
    </source>
</evidence>
<dbReference type="EMBL" id="RQVQ01000006">
    <property type="protein sequence ID" value="RRJ92233.1"/>
    <property type="molecule type" value="Genomic_DNA"/>
</dbReference>
<dbReference type="InterPro" id="IPR021109">
    <property type="entry name" value="Peptidase_aspartic_dom_sf"/>
</dbReference>
<dbReference type="Proteomes" id="UP000275719">
    <property type="component" value="Unassembled WGS sequence"/>
</dbReference>
<accession>A0A3P3WHP6</accession>
<keyword evidence="1" id="KW-0645">Protease</keyword>
<dbReference type="InterPro" id="IPR001969">
    <property type="entry name" value="Aspartic_peptidase_AS"/>
</dbReference>
<dbReference type="AlphaFoldDB" id="A0A3P3WHP6"/>
<dbReference type="OrthoDB" id="5975497at2"/>
<dbReference type="RefSeq" id="WP_125017435.1">
    <property type="nucleotide sequence ID" value="NZ_RQVQ01000006.1"/>
</dbReference>
<organism evidence="1 2">
    <name type="scientific">Paenimyroides tangerinum</name>
    <dbReference type="NCBI Taxonomy" id="2488728"/>
    <lineage>
        <taxon>Bacteria</taxon>
        <taxon>Pseudomonadati</taxon>
        <taxon>Bacteroidota</taxon>
        <taxon>Flavobacteriia</taxon>
        <taxon>Flavobacteriales</taxon>
        <taxon>Flavobacteriaceae</taxon>
        <taxon>Paenimyroides</taxon>
    </lineage>
</organism>
<dbReference type="GO" id="GO:0006508">
    <property type="term" value="P:proteolysis"/>
    <property type="evidence" value="ECO:0007669"/>
    <property type="project" value="UniProtKB-KW"/>
</dbReference>
<sequence>MTHLEAVLKQEKYKKIKFKISNTKHLLIKASINGIVGDFILDTGASTTCIDFSGIDHFNVVAQNSKATASGAGAIGMETQVSKNNLIKLGSWKSTAITLVIFDLSHVNAALADYKAKTVHGIIGADILEQGDAVIDYKNQLLFLK</sequence>
<dbReference type="Gene3D" id="2.40.70.10">
    <property type="entry name" value="Acid Proteases"/>
    <property type="match status" value="1"/>
</dbReference>
<gene>
    <name evidence="1" type="ORF">EG240_03390</name>
</gene>
<keyword evidence="1" id="KW-0378">Hydrolase</keyword>
<dbReference type="PROSITE" id="PS00141">
    <property type="entry name" value="ASP_PROTEASE"/>
    <property type="match status" value="1"/>
</dbReference>
<dbReference type="CDD" id="cd05483">
    <property type="entry name" value="retropepsin_like_bacteria"/>
    <property type="match status" value="1"/>
</dbReference>
<comment type="caution">
    <text evidence="1">The sequence shown here is derived from an EMBL/GenBank/DDBJ whole genome shotgun (WGS) entry which is preliminary data.</text>
</comment>
<keyword evidence="2" id="KW-1185">Reference proteome</keyword>
<proteinExistence type="predicted"/>
<protein>
    <submittedName>
        <fullName evidence="1">Acid protease</fullName>
    </submittedName>
</protein>
<reference evidence="1 2" key="1">
    <citation type="submission" date="2018-11" db="EMBL/GenBank/DDBJ databases">
        <title>Flavobacterium sp. nov., YIM 102701-2 draft genome.</title>
        <authorList>
            <person name="Li G."/>
            <person name="Jiang Y."/>
        </authorList>
    </citation>
    <scope>NUCLEOTIDE SEQUENCE [LARGE SCALE GENOMIC DNA]</scope>
    <source>
        <strain evidence="1 2">YIM 102701-2</strain>
    </source>
</reference>
<name>A0A3P3WHP6_9FLAO</name>
<dbReference type="InterPro" id="IPR034122">
    <property type="entry name" value="Retropepsin-like_bacterial"/>
</dbReference>